<comment type="caution">
    <text evidence="2">The sequence shown here is derived from an EMBL/GenBank/DDBJ whole genome shotgun (WGS) entry which is preliminary data.</text>
</comment>
<organism evidence="2 3">
    <name type="scientific">Mycena rosella</name>
    <name type="common">Pink bonnet</name>
    <name type="synonym">Agaricus rosellus</name>
    <dbReference type="NCBI Taxonomy" id="1033263"/>
    <lineage>
        <taxon>Eukaryota</taxon>
        <taxon>Fungi</taxon>
        <taxon>Dikarya</taxon>
        <taxon>Basidiomycota</taxon>
        <taxon>Agaricomycotina</taxon>
        <taxon>Agaricomycetes</taxon>
        <taxon>Agaricomycetidae</taxon>
        <taxon>Agaricales</taxon>
        <taxon>Marasmiineae</taxon>
        <taxon>Mycenaceae</taxon>
        <taxon>Mycena</taxon>
    </lineage>
</organism>
<sequence>MSITNKFWAIFLSGSLVSLVHLQNRFQPFTHLAQNGYFIHPGLRAGRGDVNPADLLNAPGVVLARAPPAVTNAKRPALCLPALKPHRHRTCPTNIERTCIRTPG</sequence>
<dbReference type="AlphaFoldDB" id="A0AAD7DFM6"/>
<proteinExistence type="predicted"/>
<accession>A0AAD7DFM6</accession>
<evidence type="ECO:0000313" key="3">
    <source>
        <dbReference type="Proteomes" id="UP001221757"/>
    </source>
</evidence>
<evidence type="ECO:0008006" key="4">
    <source>
        <dbReference type="Google" id="ProtNLM"/>
    </source>
</evidence>
<feature type="signal peptide" evidence="1">
    <location>
        <begin position="1"/>
        <end position="22"/>
    </location>
</feature>
<feature type="chain" id="PRO_5041934389" description="Secreted protein" evidence="1">
    <location>
        <begin position="23"/>
        <end position="104"/>
    </location>
</feature>
<evidence type="ECO:0000313" key="2">
    <source>
        <dbReference type="EMBL" id="KAJ7690257.1"/>
    </source>
</evidence>
<dbReference type="Proteomes" id="UP001221757">
    <property type="component" value="Unassembled WGS sequence"/>
</dbReference>
<evidence type="ECO:0000256" key="1">
    <source>
        <dbReference type="SAM" id="SignalP"/>
    </source>
</evidence>
<gene>
    <name evidence="2" type="ORF">B0H17DRAFT_593749</name>
</gene>
<keyword evidence="3" id="KW-1185">Reference proteome</keyword>
<keyword evidence="1" id="KW-0732">Signal</keyword>
<dbReference type="EMBL" id="JARKIE010000066">
    <property type="protein sequence ID" value="KAJ7690257.1"/>
    <property type="molecule type" value="Genomic_DNA"/>
</dbReference>
<name>A0AAD7DFM6_MYCRO</name>
<reference evidence="2" key="1">
    <citation type="submission" date="2023-03" db="EMBL/GenBank/DDBJ databases">
        <title>Massive genome expansion in bonnet fungi (Mycena s.s.) driven by repeated elements and novel gene families across ecological guilds.</title>
        <authorList>
            <consortium name="Lawrence Berkeley National Laboratory"/>
            <person name="Harder C.B."/>
            <person name="Miyauchi S."/>
            <person name="Viragh M."/>
            <person name="Kuo A."/>
            <person name="Thoen E."/>
            <person name="Andreopoulos B."/>
            <person name="Lu D."/>
            <person name="Skrede I."/>
            <person name="Drula E."/>
            <person name="Henrissat B."/>
            <person name="Morin E."/>
            <person name="Kohler A."/>
            <person name="Barry K."/>
            <person name="LaButti K."/>
            <person name="Morin E."/>
            <person name="Salamov A."/>
            <person name="Lipzen A."/>
            <person name="Mereny Z."/>
            <person name="Hegedus B."/>
            <person name="Baldrian P."/>
            <person name="Stursova M."/>
            <person name="Weitz H."/>
            <person name="Taylor A."/>
            <person name="Grigoriev I.V."/>
            <person name="Nagy L.G."/>
            <person name="Martin F."/>
            <person name="Kauserud H."/>
        </authorList>
    </citation>
    <scope>NUCLEOTIDE SEQUENCE</scope>
    <source>
        <strain evidence="2">CBHHK067</strain>
    </source>
</reference>
<protein>
    <recommendedName>
        <fullName evidence="4">Secreted protein</fullName>
    </recommendedName>
</protein>